<dbReference type="Pfam" id="PF25597">
    <property type="entry name" value="SH3_retrovirus"/>
    <property type="match status" value="1"/>
</dbReference>
<dbReference type="InterPro" id="IPR001584">
    <property type="entry name" value="Integrase_cat-core"/>
</dbReference>
<dbReference type="InterPro" id="IPR039537">
    <property type="entry name" value="Retrotran_Ty1/copia-like"/>
</dbReference>
<protein>
    <recommendedName>
        <fullName evidence="4">Integrase catalytic domain-containing protein</fullName>
    </recommendedName>
</protein>
<feature type="region of interest" description="Disordered" evidence="3">
    <location>
        <begin position="474"/>
        <end position="548"/>
    </location>
</feature>
<dbReference type="AlphaFoldDB" id="A0A2Z7CLS9"/>
<name>A0A2Z7CLS9_9LAMI</name>
<keyword evidence="1" id="KW-0479">Metal-binding</keyword>
<dbReference type="Proteomes" id="UP000250235">
    <property type="component" value="Unassembled WGS sequence"/>
</dbReference>
<dbReference type="OrthoDB" id="1751483at2759"/>
<gene>
    <name evidence="5" type="ORF">F511_36917</name>
</gene>
<dbReference type="GO" id="GO:0015074">
    <property type="term" value="P:DNA integration"/>
    <property type="evidence" value="ECO:0007669"/>
    <property type="project" value="InterPro"/>
</dbReference>
<dbReference type="GO" id="GO:0016787">
    <property type="term" value="F:hydrolase activity"/>
    <property type="evidence" value="ECO:0007669"/>
    <property type="project" value="UniProtKB-KW"/>
</dbReference>
<evidence type="ECO:0000256" key="1">
    <source>
        <dbReference type="ARBA" id="ARBA00022723"/>
    </source>
</evidence>
<dbReference type="PROSITE" id="PS50994">
    <property type="entry name" value="INTEGRASE"/>
    <property type="match status" value="1"/>
</dbReference>
<accession>A0A2Z7CLS9</accession>
<evidence type="ECO:0000256" key="3">
    <source>
        <dbReference type="SAM" id="MobiDB-lite"/>
    </source>
</evidence>
<feature type="domain" description="Integrase catalytic" evidence="4">
    <location>
        <begin position="113"/>
        <end position="279"/>
    </location>
</feature>
<evidence type="ECO:0000313" key="6">
    <source>
        <dbReference type="Proteomes" id="UP000250235"/>
    </source>
</evidence>
<dbReference type="GO" id="GO:0046872">
    <property type="term" value="F:metal ion binding"/>
    <property type="evidence" value="ECO:0007669"/>
    <property type="project" value="UniProtKB-KW"/>
</dbReference>
<feature type="region of interest" description="Disordered" evidence="3">
    <location>
        <begin position="365"/>
        <end position="384"/>
    </location>
</feature>
<dbReference type="GO" id="GO:0003676">
    <property type="term" value="F:nucleic acid binding"/>
    <property type="evidence" value="ECO:0007669"/>
    <property type="project" value="InterPro"/>
</dbReference>
<keyword evidence="6" id="KW-1185">Reference proteome</keyword>
<feature type="region of interest" description="Disordered" evidence="3">
    <location>
        <begin position="393"/>
        <end position="460"/>
    </location>
</feature>
<dbReference type="InterPro" id="IPR057670">
    <property type="entry name" value="SH3_retrovirus"/>
</dbReference>
<dbReference type="PANTHER" id="PTHR42648">
    <property type="entry name" value="TRANSPOSASE, PUTATIVE-RELATED"/>
    <property type="match status" value="1"/>
</dbReference>
<evidence type="ECO:0000313" key="5">
    <source>
        <dbReference type="EMBL" id="KZV45544.1"/>
    </source>
</evidence>
<evidence type="ECO:0000259" key="4">
    <source>
        <dbReference type="PROSITE" id="PS50994"/>
    </source>
</evidence>
<organism evidence="5 6">
    <name type="scientific">Dorcoceras hygrometricum</name>
    <dbReference type="NCBI Taxonomy" id="472368"/>
    <lineage>
        <taxon>Eukaryota</taxon>
        <taxon>Viridiplantae</taxon>
        <taxon>Streptophyta</taxon>
        <taxon>Embryophyta</taxon>
        <taxon>Tracheophyta</taxon>
        <taxon>Spermatophyta</taxon>
        <taxon>Magnoliopsida</taxon>
        <taxon>eudicotyledons</taxon>
        <taxon>Gunneridae</taxon>
        <taxon>Pentapetalae</taxon>
        <taxon>asterids</taxon>
        <taxon>lamiids</taxon>
        <taxon>Lamiales</taxon>
        <taxon>Gesneriaceae</taxon>
        <taxon>Didymocarpoideae</taxon>
        <taxon>Trichosporeae</taxon>
        <taxon>Loxocarpinae</taxon>
        <taxon>Dorcoceras</taxon>
    </lineage>
</organism>
<feature type="compositionally biased region" description="Polar residues" evidence="3">
    <location>
        <begin position="536"/>
        <end position="546"/>
    </location>
</feature>
<dbReference type="SUPFAM" id="SSF53098">
    <property type="entry name" value="Ribonuclease H-like"/>
    <property type="match status" value="1"/>
</dbReference>
<sequence length="714" mass="79398">MIKRLNLNTCNNTITLTLSVLAAPPLLSKRRRRRPPCAAAVAARCRRKFISGQLDEENPFMQNSSVLLVQPDEGVSVLVVDRIGDYLPQSTEKSRVLVIPVGARHKCQQGGKRSSRSLELLHLDLFGPVSITSLGGMNYTLVVVDDFSKYTWVVFLKAKSDTADQLIRLLKRLQNDKSCTVNRIRSDRGTEFLNQKLSSYLDDIGIKHELSAARTPQQNGLAERRNRTLKEAARSMIAYSGISQKFWAEAVNTVCYTQNRSMINRMHDKTPYEIWNGKKPDISYFRVFGCKCFVHNNGKRHLTALEPKSDAGIFLGYSAVSKAYRVFNNQSLTVEESAHVVFDETSFKSNSAASLHDLCSHLESTSLEESDDDVAQRESAEGEQPAVVTMHNNVQQDPAGNPVVIDLTNMDQPHDRITSGPAAGEEASKNQDNVQADDAQPSTGQPAASNSQIASSLPAGQPVARNCQLVSPADQSVARDIQQASRLPAGEPAGSTSRQPVDVPAASTSYQQEADAQDSDSQHQLASAEPVVATHPATQGEQQSNPIGLDLRWNRNHPPEQVIGNFESPVRTRGQLSQYDHFDAAFLSHIEPKQIDETLADPSWIEAMQEELNQFARNKVWQLVPRPKNLSVIGTRWVFRNKLNEDGIVTRNKVRLVAQGFRQMEGIDFDETFAPVARLEAIRMFLAYAAYKDFKVFQMDVKSKQSQSNRITLL</sequence>
<dbReference type="Pfam" id="PF00665">
    <property type="entry name" value="rve"/>
    <property type="match status" value="1"/>
</dbReference>
<evidence type="ECO:0000256" key="2">
    <source>
        <dbReference type="ARBA" id="ARBA00022801"/>
    </source>
</evidence>
<proteinExistence type="predicted"/>
<dbReference type="PANTHER" id="PTHR42648:SF32">
    <property type="entry name" value="RIBONUCLEASE H-LIKE DOMAIN, GAG-PRE-INTEGRASE DOMAIN PROTEIN-RELATED"/>
    <property type="match status" value="1"/>
</dbReference>
<dbReference type="InterPro" id="IPR036397">
    <property type="entry name" value="RNaseH_sf"/>
</dbReference>
<dbReference type="InterPro" id="IPR013103">
    <property type="entry name" value="RVT_2"/>
</dbReference>
<reference evidence="5 6" key="1">
    <citation type="journal article" date="2015" name="Proc. Natl. Acad. Sci. U.S.A.">
        <title>The resurrection genome of Boea hygrometrica: A blueprint for survival of dehydration.</title>
        <authorList>
            <person name="Xiao L."/>
            <person name="Yang G."/>
            <person name="Zhang L."/>
            <person name="Yang X."/>
            <person name="Zhao S."/>
            <person name="Ji Z."/>
            <person name="Zhou Q."/>
            <person name="Hu M."/>
            <person name="Wang Y."/>
            <person name="Chen M."/>
            <person name="Xu Y."/>
            <person name="Jin H."/>
            <person name="Xiao X."/>
            <person name="Hu G."/>
            <person name="Bao F."/>
            <person name="Hu Y."/>
            <person name="Wan P."/>
            <person name="Li L."/>
            <person name="Deng X."/>
            <person name="Kuang T."/>
            <person name="Xiang C."/>
            <person name="Zhu J.K."/>
            <person name="Oliver M.J."/>
            <person name="He Y."/>
        </authorList>
    </citation>
    <scope>NUCLEOTIDE SEQUENCE [LARGE SCALE GENOMIC DNA]</scope>
    <source>
        <strain evidence="6">cv. XS01</strain>
    </source>
</reference>
<keyword evidence="2" id="KW-0378">Hydrolase</keyword>
<dbReference type="Pfam" id="PF07727">
    <property type="entry name" value="RVT_2"/>
    <property type="match status" value="1"/>
</dbReference>
<dbReference type="EMBL" id="KQ996055">
    <property type="protein sequence ID" value="KZV45544.1"/>
    <property type="molecule type" value="Genomic_DNA"/>
</dbReference>
<dbReference type="Gene3D" id="3.30.420.10">
    <property type="entry name" value="Ribonuclease H-like superfamily/Ribonuclease H"/>
    <property type="match status" value="1"/>
</dbReference>
<feature type="compositionally biased region" description="Polar residues" evidence="3">
    <location>
        <begin position="430"/>
        <end position="455"/>
    </location>
</feature>
<dbReference type="InterPro" id="IPR012337">
    <property type="entry name" value="RNaseH-like_sf"/>
</dbReference>